<dbReference type="InterPro" id="IPR036388">
    <property type="entry name" value="WH-like_DNA-bd_sf"/>
</dbReference>
<keyword evidence="1" id="KW-0175">Coiled coil</keyword>
<feature type="coiled-coil region" evidence="1">
    <location>
        <begin position="81"/>
        <end position="108"/>
    </location>
</feature>
<dbReference type="Pfam" id="PF21311">
    <property type="entry name" value="Phage_RBD_prop"/>
    <property type="match status" value="1"/>
</dbReference>
<evidence type="ECO:0000259" key="2">
    <source>
        <dbReference type="PROSITE" id="PS51688"/>
    </source>
</evidence>
<dbReference type="InterPro" id="IPR048799">
    <property type="entry name" value="P68_RBP_TagC-like_beta-prop"/>
</dbReference>
<dbReference type="InterPro" id="IPR012334">
    <property type="entry name" value="Pectin_lyas_fold"/>
</dbReference>
<dbReference type="CDD" id="cd10144">
    <property type="entry name" value="Peptidase_S74_CIMCD"/>
    <property type="match status" value="1"/>
</dbReference>
<dbReference type="InterPro" id="IPR030392">
    <property type="entry name" value="S74_ICA"/>
</dbReference>
<gene>
    <name evidence="3" type="ORF">M8C81_18075</name>
</gene>
<accession>A0AAW5HLH9</accession>
<dbReference type="Proteomes" id="UP001202943">
    <property type="component" value="Unassembled WGS sequence"/>
</dbReference>
<evidence type="ECO:0000313" key="4">
    <source>
        <dbReference type="Proteomes" id="UP001202943"/>
    </source>
</evidence>
<comment type="caution">
    <text evidence="3">The sequence shown here is derived from an EMBL/GenBank/DDBJ whole genome shotgun (WGS) entry which is preliminary data.</text>
</comment>
<proteinExistence type="predicted"/>
<name>A0AAW5HLH9_PSEPU</name>
<dbReference type="Pfam" id="PF13884">
    <property type="entry name" value="Peptidase_S74"/>
    <property type="match status" value="1"/>
</dbReference>
<feature type="domain" description="Peptidase S74" evidence="2">
    <location>
        <begin position="676"/>
        <end position="837"/>
    </location>
</feature>
<reference evidence="3" key="2">
    <citation type="submission" date="2023-08" db="EMBL/GenBank/DDBJ databases">
        <title>Isolation, Identification, Denitrification Characteristics of A Highly Efficient Aerobic Denitrifying Bacterial Strain DS2.</title>
        <authorList>
            <person name="Wang H."/>
        </authorList>
    </citation>
    <scope>NUCLEOTIDE SEQUENCE</scope>
    <source>
        <strain evidence="3">DS2</strain>
    </source>
</reference>
<dbReference type="Gene3D" id="2.160.20.10">
    <property type="entry name" value="Single-stranded right-handed beta-helix, Pectin lyase-like"/>
    <property type="match status" value="1"/>
</dbReference>
<dbReference type="PROSITE" id="PS51688">
    <property type="entry name" value="ICA"/>
    <property type="match status" value="1"/>
</dbReference>
<organism evidence="3 4">
    <name type="scientific">Pseudomonas putida</name>
    <name type="common">Arthrobacter siderocapsulatus</name>
    <dbReference type="NCBI Taxonomy" id="303"/>
    <lineage>
        <taxon>Bacteria</taxon>
        <taxon>Pseudomonadati</taxon>
        <taxon>Pseudomonadota</taxon>
        <taxon>Gammaproteobacteria</taxon>
        <taxon>Pseudomonadales</taxon>
        <taxon>Pseudomonadaceae</taxon>
        <taxon>Pseudomonas</taxon>
    </lineage>
</organism>
<protein>
    <submittedName>
        <fullName evidence="3">Tail fiber domain-containing protein</fullName>
    </submittedName>
</protein>
<evidence type="ECO:0000313" key="3">
    <source>
        <dbReference type="EMBL" id="MCO1622513.1"/>
    </source>
</evidence>
<evidence type="ECO:0000256" key="1">
    <source>
        <dbReference type="SAM" id="Coils"/>
    </source>
</evidence>
<sequence>MELKTYFAQERNGDVMPDAVCYLYQRGSETLVNGLQDSRGLALPNPFMADDKGLIQFAAPNGIYDLRVVKGARDYRIASQLNDLTEAIAEAAAQANRAGQEADRSEAAVAEADKFQQAGAGAVMRSLKNKARELVSPLDYGAQGNGSANDTAAFTALEAEFRHRTVDLGGLTYRVESHFSGNIYINGCLKIGTTTYRKGVAETPAGALQQDFSANVGLRYDIQAVNGSLTSRGAQAFALDERNRHLFLLEGDRINRYPMDGDDLVSPIDASSAGGTALGHQGLAVEYIPGDIRLWSTSSVGGRYAARFQYVPDLPITVSDVYELFDGNNVFANSTSCSPAISTCGRFLLAHGTRYGTYITVVRVFDLERMIAQGPGDHTNNWLYEWETQGLVDANNPLQGLACDGSNVYCMAGGTGFGATVNKRMHVFTITGQLISKDSNVTIGRANALLDATGTRWEPEGLAVAHTSGGGLTLMVGILSGDPSNRRFRIYGCGLSKPLLATALDLVGNHKARIVSTTAVGRDFLAARGRNDLNSGSGTNWYGKNDPVQPGGLADFTGNLTRRVTTETGTTLFKADNGVAVLQTDGPASGQHVQFFRNGTQYGAVNVSTVDIGLHALNGAAVRFATAGVGQLTGTTRWMVENAGSLLPFADAAYNVGRPDLRIGTYYGSTSSISTSDQTMKDEIQDIDDLVLDAWAKVQYQKYKFMDALQRKGDGARWHIGVIAQRVKSAFEGTDLDPFEYGLLCHDIWEDQYEPVMAYRTVDKQVDVEVNGEIVSGITKVQEEYDTGALRLVVKAGERYGIRYEEALCLEAALTRRTINRAERHNHAQLSELKARIAAIEGRVI</sequence>
<dbReference type="Gene3D" id="1.10.10.10">
    <property type="entry name" value="Winged helix-like DNA-binding domain superfamily/Winged helix DNA-binding domain"/>
    <property type="match status" value="1"/>
</dbReference>
<dbReference type="EMBL" id="JAMHFX010000198">
    <property type="protein sequence ID" value="MCO1622513.1"/>
    <property type="molecule type" value="Genomic_DNA"/>
</dbReference>
<reference evidence="3" key="1">
    <citation type="submission" date="2022-05" db="EMBL/GenBank/DDBJ databases">
        <authorList>
            <person name="Yi M."/>
        </authorList>
    </citation>
    <scope>NUCLEOTIDE SEQUENCE</scope>
    <source>
        <strain evidence="3">DS2</strain>
    </source>
</reference>
<dbReference type="RefSeq" id="WP_252460414.1">
    <property type="nucleotide sequence ID" value="NZ_JAMHFX010000198.1"/>
</dbReference>
<dbReference type="AlphaFoldDB" id="A0AAW5HLH9"/>